<evidence type="ECO:0000313" key="2">
    <source>
        <dbReference type="EMBL" id="MDN4576780.1"/>
    </source>
</evidence>
<proteinExistence type="predicted"/>
<comment type="caution">
    <text evidence="1">The sequence shown here is derived from an EMBL/GenBank/DDBJ whole genome shotgun (WGS) entry which is preliminary data.</text>
</comment>
<sequence length="80" mass="8706">MTYAANGQRSKLRSMIAGKQKPEGECIMLDPDIRFKVIAAEYPDPEIPEMGLLEIVGETSTSKHGSWAFSLMAEAADSST</sequence>
<evidence type="ECO:0000313" key="3">
    <source>
        <dbReference type="Proteomes" id="UP001172788"/>
    </source>
</evidence>
<dbReference type="EMBL" id="QAID01000025">
    <property type="protein sequence ID" value="MDN4576780.1"/>
    <property type="molecule type" value="Genomic_DNA"/>
</dbReference>
<evidence type="ECO:0000313" key="1">
    <source>
        <dbReference type="EMBL" id="MDN4572682.1"/>
    </source>
</evidence>
<organism evidence="1 4">
    <name type="scientific">Pandoraea cepalis</name>
    <dbReference type="NCBI Taxonomy" id="2508294"/>
    <lineage>
        <taxon>Bacteria</taxon>
        <taxon>Pseudomonadati</taxon>
        <taxon>Pseudomonadota</taxon>
        <taxon>Betaproteobacteria</taxon>
        <taxon>Burkholderiales</taxon>
        <taxon>Burkholderiaceae</taxon>
        <taxon>Pandoraea</taxon>
    </lineage>
</organism>
<gene>
    <name evidence="1" type="ORF">DBA34_05350</name>
    <name evidence="2" type="ORF">DBB29_01390</name>
</gene>
<dbReference type="Proteomes" id="UP001172788">
    <property type="component" value="Unassembled WGS sequence"/>
</dbReference>
<dbReference type="AlphaFoldDB" id="A0AAW7MIV8"/>
<name>A0AAW7MIV8_9BURK</name>
<dbReference type="Proteomes" id="UP001172791">
    <property type="component" value="Unassembled WGS sequence"/>
</dbReference>
<keyword evidence="3" id="KW-1185">Reference proteome</keyword>
<protein>
    <submittedName>
        <fullName evidence="1">Uncharacterized protein</fullName>
    </submittedName>
</protein>
<reference evidence="1" key="1">
    <citation type="submission" date="2018-04" db="EMBL/GenBank/DDBJ databases">
        <authorList>
            <person name="Jy Z."/>
        </authorList>
    </citation>
    <scope>NUCLEOTIDE SEQUENCE</scope>
    <source>
        <strain evidence="2">AS13</strain>
        <strain evidence="1">LA18</strain>
    </source>
</reference>
<dbReference type="EMBL" id="QAIC01000030">
    <property type="protein sequence ID" value="MDN4572682.1"/>
    <property type="molecule type" value="Genomic_DNA"/>
</dbReference>
<accession>A0AAW7MIV8</accession>
<evidence type="ECO:0000313" key="4">
    <source>
        <dbReference type="Proteomes" id="UP001172791"/>
    </source>
</evidence>